<feature type="compositionally biased region" description="Polar residues" evidence="1">
    <location>
        <begin position="28"/>
        <end position="37"/>
    </location>
</feature>
<gene>
    <name evidence="2" type="ORF">S06H3_05443</name>
</gene>
<evidence type="ECO:0000256" key="1">
    <source>
        <dbReference type="SAM" id="MobiDB-lite"/>
    </source>
</evidence>
<comment type="caution">
    <text evidence="2">The sequence shown here is derived from an EMBL/GenBank/DDBJ whole genome shotgun (WGS) entry which is preliminary data.</text>
</comment>
<dbReference type="AlphaFoldDB" id="X1K4W8"/>
<organism evidence="2">
    <name type="scientific">marine sediment metagenome</name>
    <dbReference type="NCBI Taxonomy" id="412755"/>
    <lineage>
        <taxon>unclassified sequences</taxon>
        <taxon>metagenomes</taxon>
        <taxon>ecological metagenomes</taxon>
    </lineage>
</organism>
<sequence length="77" mass="7510">MDSSSQAKQSITQACSLVKVGIGGGGSLNNADSQGSYKASGPPGQRSGGPNFKACLEESGADVGGGGQRGNLDPLKA</sequence>
<feature type="region of interest" description="Disordered" evidence="1">
    <location>
        <begin position="28"/>
        <end position="77"/>
    </location>
</feature>
<accession>X1K4W8</accession>
<dbReference type="EMBL" id="BARV01002019">
    <property type="protein sequence ID" value="GAI02062.1"/>
    <property type="molecule type" value="Genomic_DNA"/>
</dbReference>
<evidence type="ECO:0000313" key="2">
    <source>
        <dbReference type="EMBL" id="GAI02062.1"/>
    </source>
</evidence>
<feature type="non-terminal residue" evidence="2">
    <location>
        <position position="77"/>
    </location>
</feature>
<protein>
    <submittedName>
        <fullName evidence="2">Uncharacterized protein</fullName>
    </submittedName>
</protein>
<reference evidence="2" key="1">
    <citation type="journal article" date="2014" name="Front. Microbiol.">
        <title>High frequency of phylogenetically diverse reductive dehalogenase-homologous genes in deep subseafloor sedimentary metagenomes.</title>
        <authorList>
            <person name="Kawai M."/>
            <person name="Futagami T."/>
            <person name="Toyoda A."/>
            <person name="Takaki Y."/>
            <person name="Nishi S."/>
            <person name="Hori S."/>
            <person name="Arai W."/>
            <person name="Tsubouchi T."/>
            <person name="Morono Y."/>
            <person name="Uchiyama I."/>
            <person name="Ito T."/>
            <person name="Fujiyama A."/>
            <person name="Inagaki F."/>
            <person name="Takami H."/>
        </authorList>
    </citation>
    <scope>NUCLEOTIDE SEQUENCE</scope>
    <source>
        <strain evidence="2">Expedition CK06-06</strain>
    </source>
</reference>
<proteinExistence type="predicted"/>
<name>X1K4W8_9ZZZZ</name>